<reference evidence="8" key="1">
    <citation type="submission" date="2016-06" db="EMBL/GenBank/DDBJ databases">
        <title>Draft Genome sequence of the fungus Inonotus baumii.</title>
        <authorList>
            <person name="Zhu H."/>
            <person name="Lin W."/>
        </authorList>
    </citation>
    <scope>NUCLEOTIDE SEQUENCE</scope>
    <source>
        <strain evidence="8">821</strain>
    </source>
</reference>
<feature type="domain" description="Carboxymuconolactone decarboxylase-like" evidence="7">
    <location>
        <begin position="279"/>
        <end position="344"/>
    </location>
</feature>
<evidence type="ECO:0000256" key="4">
    <source>
        <dbReference type="PIRSR" id="PIRSR600246-2"/>
    </source>
</evidence>
<feature type="region of interest" description="Disordered" evidence="6">
    <location>
        <begin position="369"/>
        <end position="452"/>
    </location>
</feature>
<feature type="region of interest" description="Disordered" evidence="6">
    <location>
        <begin position="544"/>
        <end position="567"/>
    </location>
</feature>
<dbReference type="GO" id="GO:0007017">
    <property type="term" value="P:microtubule-based process"/>
    <property type="evidence" value="ECO:0007669"/>
    <property type="project" value="InterPro"/>
</dbReference>
<dbReference type="SUPFAM" id="SSF56235">
    <property type="entry name" value="N-terminal nucleophile aminohydrolases (Ntn hydrolases)"/>
    <property type="match status" value="1"/>
</dbReference>
<dbReference type="InterPro" id="IPR000246">
    <property type="entry name" value="Peptidase_T2"/>
</dbReference>
<evidence type="ECO:0000259" key="7">
    <source>
        <dbReference type="Pfam" id="PF02627"/>
    </source>
</evidence>
<evidence type="ECO:0000256" key="6">
    <source>
        <dbReference type="SAM" id="MobiDB-lite"/>
    </source>
</evidence>
<dbReference type="Gene3D" id="3.60.20.30">
    <property type="entry name" value="(Glycosyl)asparaginase"/>
    <property type="match status" value="1"/>
</dbReference>
<dbReference type="EMBL" id="LNZH02000198">
    <property type="protein sequence ID" value="OCB86890.1"/>
    <property type="molecule type" value="Genomic_DNA"/>
</dbReference>
<feature type="binding site" evidence="4">
    <location>
        <begin position="1043"/>
        <end position="1046"/>
    </location>
    <ligand>
        <name>substrate</name>
    </ligand>
</feature>
<dbReference type="Gene3D" id="1.20.1290.10">
    <property type="entry name" value="AhpD-like"/>
    <property type="match status" value="2"/>
</dbReference>
<protein>
    <submittedName>
        <fullName evidence="8">N-terminal nucleophile aminohydrolase</fullName>
    </submittedName>
</protein>
<dbReference type="GO" id="GO:0051920">
    <property type="term" value="F:peroxiredoxin activity"/>
    <property type="evidence" value="ECO:0007669"/>
    <property type="project" value="InterPro"/>
</dbReference>
<evidence type="ECO:0000256" key="2">
    <source>
        <dbReference type="ARBA" id="ARBA00022490"/>
    </source>
</evidence>
<organism evidence="8 9">
    <name type="scientific">Sanghuangporus baumii</name>
    <name type="common">Phellinus baumii</name>
    <dbReference type="NCBI Taxonomy" id="108892"/>
    <lineage>
        <taxon>Eukaryota</taxon>
        <taxon>Fungi</taxon>
        <taxon>Dikarya</taxon>
        <taxon>Basidiomycota</taxon>
        <taxon>Agaricomycotina</taxon>
        <taxon>Agaricomycetes</taxon>
        <taxon>Hymenochaetales</taxon>
        <taxon>Hymenochaetaceae</taxon>
        <taxon>Sanghuangporus</taxon>
    </lineage>
</organism>
<evidence type="ECO:0000313" key="9">
    <source>
        <dbReference type="Proteomes" id="UP000757232"/>
    </source>
</evidence>
<dbReference type="InterPro" id="IPR029055">
    <property type="entry name" value="Ntn_hydrolases_N"/>
</dbReference>
<comment type="subcellular location">
    <subcellularLocation>
        <location evidence="1">Cytoplasm</location>
    </subcellularLocation>
</comment>
<dbReference type="InterPro" id="IPR028133">
    <property type="entry name" value="Dynamitin"/>
</dbReference>
<feature type="compositionally biased region" description="Basic and acidic residues" evidence="6">
    <location>
        <begin position="416"/>
        <end position="432"/>
    </location>
</feature>
<dbReference type="Pfam" id="PF01112">
    <property type="entry name" value="Asparaginase_2"/>
    <property type="match status" value="2"/>
</dbReference>
<keyword evidence="9" id="KW-1185">Reference proteome</keyword>
<proteinExistence type="predicted"/>
<dbReference type="SUPFAM" id="SSF69118">
    <property type="entry name" value="AhpD-like"/>
    <property type="match status" value="1"/>
</dbReference>
<accession>A0A9Q5HVR1</accession>
<dbReference type="GO" id="GO:0005869">
    <property type="term" value="C:dynactin complex"/>
    <property type="evidence" value="ECO:0007669"/>
    <property type="project" value="InterPro"/>
</dbReference>
<evidence type="ECO:0000313" key="8">
    <source>
        <dbReference type="EMBL" id="OCB86890.1"/>
    </source>
</evidence>
<name>A0A9Q5HVR1_SANBA</name>
<feature type="active site" description="Nucleophile" evidence="3">
    <location>
        <position position="1015"/>
    </location>
</feature>
<feature type="region of interest" description="Disordered" evidence="6">
    <location>
        <begin position="674"/>
        <end position="695"/>
    </location>
</feature>
<comment type="caution">
    <text evidence="8">The sequence shown here is derived from an EMBL/GenBank/DDBJ whole genome shotgun (WGS) entry which is preliminary data.</text>
</comment>
<keyword evidence="2" id="KW-0963">Cytoplasm</keyword>
<dbReference type="GO" id="GO:0005737">
    <property type="term" value="C:cytoplasm"/>
    <property type="evidence" value="ECO:0007669"/>
    <property type="project" value="UniProtKB-SubCell"/>
</dbReference>
<dbReference type="InterPro" id="IPR029032">
    <property type="entry name" value="AhpD-like"/>
</dbReference>
<dbReference type="OrthoDB" id="2262349at2759"/>
<dbReference type="CDD" id="cd04701">
    <property type="entry name" value="Asparaginase_2"/>
    <property type="match status" value="1"/>
</dbReference>
<evidence type="ECO:0000256" key="3">
    <source>
        <dbReference type="PIRSR" id="PIRSR600246-1"/>
    </source>
</evidence>
<feature type="site" description="Cleavage; by autolysis" evidence="5">
    <location>
        <begin position="1014"/>
        <end position="1015"/>
    </location>
</feature>
<dbReference type="Pfam" id="PF02627">
    <property type="entry name" value="CMD"/>
    <property type="match status" value="2"/>
</dbReference>
<dbReference type="InterPro" id="IPR052512">
    <property type="entry name" value="4CMD/NDH-1_regulator"/>
</dbReference>
<evidence type="ECO:0000256" key="1">
    <source>
        <dbReference type="ARBA" id="ARBA00004496"/>
    </source>
</evidence>
<evidence type="ECO:0000256" key="5">
    <source>
        <dbReference type="PIRSR" id="PIRSR600246-3"/>
    </source>
</evidence>
<dbReference type="Proteomes" id="UP000757232">
    <property type="component" value="Unassembled WGS sequence"/>
</dbReference>
<dbReference type="PANTHER" id="PTHR33570">
    <property type="entry name" value="4-CARBOXYMUCONOLACTONE DECARBOXYLASE FAMILY PROTEIN"/>
    <property type="match status" value="1"/>
</dbReference>
<dbReference type="Pfam" id="PF04912">
    <property type="entry name" value="Dynamitin"/>
    <property type="match status" value="1"/>
</dbReference>
<dbReference type="GO" id="GO:0016787">
    <property type="term" value="F:hydrolase activity"/>
    <property type="evidence" value="ECO:0007669"/>
    <property type="project" value="InterPro"/>
</dbReference>
<dbReference type="AlphaFoldDB" id="A0A9Q5HVR1"/>
<feature type="domain" description="Carboxymuconolactone decarboxylase-like" evidence="7">
    <location>
        <begin position="142"/>
        <end position="222"/>
    </location>
</feature>
<dbReference type="PANTHER" id="PTHR33570:SF2">
    <property type="entry name" value="CARBOXYMUCONOLACTONE DECARBOXYLASE-LIKE DOMAIN-CONTAINING PROTEIN"/>
    <property type="match status" value="1"/>
</dbReference>
<feature type="binding site" evidence="4">
    <location>
        <begin position="1085"/>
        <end position="1088"/>
    </location>
    <ligand>
        <name>substrate</name>
    </ligand>
</feature>
<gene>
    <name evidence="8" type="ORF">A7U60_g6063</name>
</gene>
<dbReference type="InterPro" id="IPR003779">
    <property type="entry name" value="CMD-like"/>
</dbReference>
<sequence length="1171" mass="127100">MKPTDFGFCLSSATSLDGDILEAHAGFWAGLGLGGYPARPTMLWIMIQSETMVWKRPCHECPYEGRVIYKSFPGLYLQPHIYAQSERFTARSEQAANKMANHEEVRKFLFDEGMKQRRKVLGESHVQQSFTSNLTDFSRAGQELVTEIAWGTIWTRPGLTHKQRSLITLSILAARGKLVELGAHVHGALNNGLTEEELKELFLQVMVYCGAPSGMECFRAADKAIQEWKAEHGKTMPTREEVDKFLYDEGERLRRKVAGDAHVDRAMANGITDFARAGQELATQIGWGTIWTRPGLELKQRSLITVSILAARGKLPELDAHVKGALNNGLTEEELNLVFTTTTPAMSAANKYANLPDIDTSQDVYETEDVFPTRNRPGDSSEDESGGATRQNGNGARGKGDTGEGLDSSSLIGADEAGKKFRKAERNRDQKPRSIFTYPPSSPPSPTSPTHARPLATRLRSLQAELDSLEAELSDPSNPLLHSTEHEDGVQIDPGELMRGLVDVRGRLEKVKKGREGRGRLVGVLLQTQNKQDGEIVDLKRDLSRARSRDAKAGEGKKSEETDEKEKAGLAELDRRIGELEDLIGSSSIALDETDEKEKAGLAELDRRIGELEDLIGSSSIALDEASPLPAPLLPMLSKLNNQLTLLTQPRHLDSISRRLKLLISDLDRLATSQQAANKRGGQSQQVSQTPSSGTSSALQEQLLPLLARLAPHLPHLPHLLTRMRTLSGLHAAAAEVQSTIGLLEAEQLKSRSRLDALSSAVESVEKSLDENAQVVRQNVAGLEERVDVLMCWSIANIPLSHLYLQQTSQTSSKIAPEAKPVLIIHGGAGTITRDGSTPERREAYKAALRAALGKGHEVLLAGGDALDAAVAAVGIMEDCPLFNCAKGAVFNVAGENELEASVMLSKPPASHPSIPANRRGMSLTLLTRTRNPAQTARLLYLSPEGTPHPFLSGSAAEDIGQSLGDISVDPSYFFTEARWREHRRGLGLPEEPLPHSPDSEDDGKLIDDTMPKGTVGAVALDVNGCIATVTSTGGRTNKLVGRIGDTPHMGAGFWAEEWNVSGLKGIWRRITKKGKKRAVGISGTGDGDYFIRYNAAANIADRMKFFGESVQKASASVVKTLGENNGIGGVIALDEQGNYALPLNSTGMYRGVITSDGVPKVAIFSDEELE</sequence>